<evidence type="ECO:0000313" key="2">
    <source>
        <dbReference type="Proteomes" id="UP000676169"/>
    </source>
</evidence>
<organism evidence="1 2">
    <name type="scientific">Luteolibacter ambystomatis</name>
    <dbReference type="NCBI Taxonomy" id="2824561"/>
    <lineage>
        <taxon>Bacteria</taxon>
        <taxon>Pseudomonadati</taxon>
        <taxon>Verrucomicrobiota</taxon>
        <taxon>Verrucomicrobiia</taxon>
        <taxon>Verrucomicrobiales</taxon>
        <taxon>Verrucomicrobiaceae</taxon>
        <taxon>Luteolibacter</taxon>
    </lineage>
</organism>
<dbReference type="Proteomes" id="UP000676169">
    <property type="component" value="Chromosome"/>
</dbReference>
<gene>
    <name evidence="1" type="ORF">KBB96_14630</name>
</gene>
<reference evidence="1" key="1">
    <citation type="submission" date="2021-04" db="EMBL/GenBank/DDBJ databases">
        <title>Luteolibacter sp. 32A isolated from the skin of an Anderson's salamander (Ambystoma andersonii).</title>
        <authorList>
            <person name="Spergser J."/>
            <person name="Busse H.-J."/>
        </authorList>
    </citation>
    <scope>NUCLEOTIDE SEQUENCE</scope>
    <source>
        <strain evidence="1">32A</strain>
    </source>
</reference>
<dbReference type="Pfam" id="PF18982">
    <property type="entry name" value="JetA"/>
    <property type="match status" value="1"/>
</dbReference>
<evidence type="ECO:0000313" key="1">
    <source>
        <dbReference type="EMBL" id="QUE50098.1"/>
    </source>
</evidence>
<accession>A0A975IYP4</accession>
<protein>
    <submittedName>
        <fullName evidence="1">Uncharacterized protein</fullName>
    </submittedName>
</protein>
<dbReference type="EMBL" id="CP073100">
    <property type="protein sequence ID" value="QUE50098.1"/>
    <property type="molecule type" value="Genomic_DNA"/>
</dbReference>
<proteinExistence type="predicted"/>
<keyword evidence="2" id="KW-1185">Reference proteome</keyword>
<dbReference type="AlphaFoldDB" id="A0A975IYP4"/>
<dbReference type="InterPro" id="IPR043773">
    <property type="entry name" value="JetA"/>
</dbReference>
<dbReference type="KEGG" id="lamb:KBB96_14630"/>
<name>A0A975IYP4_9BACT</name>
<dbReference type="RefSeq" id="WP_211630187.1">
    <property type="nucleotide sequence ID" value="NZ_CP073100.1"/>
</dbReference>
<sequence>MSRDSLSHRLLDSVSRDFFRPLSRASAALYIDCADRIADTAGDAGRVPHAEAIAVIRETLAAHPGIVLDEDEGASLRDARQKAGQIFNRLCDAGWIEDQQLGLHERWALVSPGLRPLLRLLRELAEDEIAELTTFADTVRGVCETLEREDILDPLLRTADELRATVTDLNARLENAVIQLHGVEKLISIFDQRQRASESPAETLRLLYAEFGAGQHMVCYDALRRNGLLPRLQVARSKVGDSRDQPMVKERLAEGLAAHYGWPTDEAYARAERALRDLERRLAAIRLVADAIDARMASFNQLSQQRYRYQTELRGRRPEIIKAYCDALNAAHAGGRLGAMRDTAPDFAPLVPEMRCFYGIGSLARTRRMKTPADLSFSQSGNRENDEDDTLAALRERQRLALTPQRAARLVARLADKLAATTGTDQFTASSVDEMLDLLATAAYDHATTMDGKTIRWKVEGHRRANGLDPETIPHDEQAGWRMERFAITRHA</sequence>